<organism evidence="8 9">
    <name type="scientific">Lottiidibacillus patelloidae</name>
    <dbReference type="NCBI Taxonomy" id="2670334"/>
    <lineage>
        <taxon>Bacteria</taxon>
        <taxon>Bacillati</taxon>
        <taxon>Bacillota</taxon>
        <taxon>Bacilli</taxon>
        <taxon>Bacillales</taxon>
        <taxon>Bacillaceae</taxon>
        <taxon>Lottiidibacillus</taxon>
    </lineage>
</organism>
<dbReference type="PANTHER" id="PTHR11761:SF3">
    <property type="entry name" value="LARGE RIBOSOMAL SUBUNIT PROTEIN UL14M"/>
    <property type="match status" value="1"/>
</dbReference>
<evidence type="ECO:0000256" key="7">
    <source>
        <dbReference type="RuleBase" id="RU003950"/>
    </source>
</evidence>
<evidence type="ECO:0000256" key="6">
    <source>
        <dbReference type="RuleBase" id="RU003949"/>
    </source>
</evidence>
<dbReference type="HAMAP" id="MF_01367">
    <property type="entry name" value="Ribosomal_uL14"/>
    <property type="match status" value="1"/>
</dbReference>
<dbReference type="InterPro" id="IPR019972">
    <property type="entry name" value="Ribosomal_uL14_CS"/>
</dbReference>
<keyword evidence="2 5" id="KW-0694">RNA-binding</keyword>
<dbReference type="Pfam" id="PF00238">
    <property type="entry name" value="Ribosomal_L14"/>
    <property type="match status" value="1"/>
</dbReference>
<dbReference type="GO" id="GO:0022625">
    <property type="term" value="C:cytosolic large ribosomal subunit"/>
    <property type="evidence" value="ECO:0007669"/>
    <property type="project" value="TreeGrafter"/>
</dbReference>
<comment type="subunit">
    <text evidence="5">Part of the 50S ribosomal subunit. Forms a cluster with proteins L3 and L19. In the 70S ribosome, L14 and L19 interact and together make contacts with the 16S rRNA in bridges B5 and B8.</text>
</comment>
<evidence type="ECO:0000313" key="8">
    <source>
        <dbReference type="EMBL" id="OZM55912.1"/>
    </source>
</evidence>
<dbReference type="GO" id="GO:0006412">
    <property type="term" value="P:translation"/>
    <property type="evidence" value="ECO:0007669"/>
    <property type="project" value="UniProtKB-UniRule"/>
</dbReference>
<dbReference type="GO" id="GO:0070180">
    <property type="term" value="F:large ribosomal subunit rRNA binding"/>
    <property type="evidence" value="ECO:0007669"/>
    <property type="project" value="TreeGrafter"/>
</dbReference>
<proteinExistence type="inferred from homology"/>
<dbReference type="EMBL" id="NPIA01000010">
    <property type="protein sequence ID" value="OZM55912.1"/>
    <property type="molecule type" value="Genomic_DNA"/>
</dbReference>
<accession>A0A263BQQ5</accession>
<comment type="caution">
    <text evidence="8">The sequence shown here is derived from an EMBL/GenBank/DDBJ whole genome shotgun (WGS) entry which is preliminary data.</text>
</comment>
<dbReference type="SMART" id="SM01374">
    <property type="entry name" value="Ribosomal_L14"/>
    <property type="match status" value="1"/>
</dbReference>
<evidence type="ECO:0000313" key="9">
    <source>
        <dbReference type="Proteomes" id="UP000217083"/>
    </source>
</evidence>
<dbReference type="InterPro" id="IPR036853">
    <property type="entry name" value="Ribosomal_uL14_sf"/>
</dbReference>
<gene>
    <name evidence="5" type="primary">rplN</name>
    <name evidence="8" type="ORF">CIB95_14705</name>
</gene>
<keyword evidence="3 5" id="KW-0689">Ribosomal protein</keyword>
<dbReference type="PROSITE" id="PS00049">
    <property type="entry name" value="RIBOSOMAL_L14"/>
    <property type="match status" value="1"/>
</dbReference>
<dbReference type="SUPFAM" id="SSF50193">
    <property type="entry name" value="Ribosomal protein L14"/>
    <property type="match status" value="1"/>
</dbReference>
<dbReference type="CDD" id="cd00337">
    <property type="entry name" value="Ribosomal_uL14"/>
    <property type="match status" value="1"/>
</dbReference>
<dbReference type="FunFam" id="2.40.150.20:FF:000001">
    <property type="entry name" value="50S ribosomal protein L14"/>
    <property type="match status" value="1"/>
</dbReference>
<evidence type="ECO:0000256" key="2">
    <source>
        <dbReference type="ARBA" id="ARBA00022884"/>
    </source>
</evidence>
<comment type="function">
    <text evidence="5 7">Binds to 23S rRNA. Forms part of two intersubunit bridges in the 70S ribosome.</text>
</comment>
<dbReference type="Proteomes" id="UP000217083">
    <property type="component" value="Unassembled WGS sequence"/>
</dbReference>
<comment type="similarity">
    <text evidence="5 6">Belongs to the universal ribosomal protein uL14 family.</text>
</comment>
<dbReference type="RefSeq" id="WP_094926405.1">
    <property type="nucleotide sequence ID" value="NZ_NPIA01000010.1"/>
</dbReference>
<protein>
    <recommendedName>
        <fullName evidence="5">Large ribosomal subunit protein uL14</fullName>
    </recommendedName>
</protein>
<keyword evidence="9" id="KW-1185">Reference proteome</keyword>
<dbReference type="Gene3D" id="2.40.150.20">
    <property type="entry name" value="Ribosomal protein L14"/>
    <property type="match status" value="1"/>
</dbReference>
<keyword evidence="4 5" id="KW-0687">Ribonucleoprotein</keyword>
<evidence type="ECO:0000256" key="4">
    <source>
        <dbReference type="ARBA" id="ARBA00023274"/>
    </source>
</evidence>
<keyword evidence="1 5" id="KW-0699">rRNA-binding</keyword>
<dbReference type="InterPro" id="IPR000218">
    <property type="entry name" value="Ribosomal_uL14"/>
</dbReference>
<dbReference type="AlphaFoldDB" id="A0A263BQQ5"/>
<dbReference type="GO" id="GO:0003735">
    <property type="term" value="F:structural constituent of ribosome"/>
    <property type="evidence" value="ECO:0007669"/>
    <property type="project" value="InterPro"/>
</dbReference>
<sequence>MIQQESRLKVADNSGAREVLTIKVLGGTGRKTANIGDVIVCTVKQATPGGVVKKGEVVRAVVVRTKRGVRRQDGTYIRFDENAAVIIKDDKSPRGTRIFGPVARELRDKNFMKIVSLAPEVL</sequence>
<reference evidence="9" key="1">
    <citation type="submission" date="2017-08" db="EMBL/GenBank/DDBJ databases">
        <authorList>
            <person name="Huang Z."/>
        </authorList>
    </citation>
    <scope>NUCLEOTIDE SEQUENCE [LARGE SCALE GENOMIC DNA]</scope>
    <source>
        <strain evidence="9">SA5d-4</strain>
    </source>
</reference>
<dbReference type="PANTHER" id="PTHR11761">
    <property type="entry name" value="50S/60S RIBOSOMAL PROTEIN L14/L23"/>
    <property type="match status" value="1"/>
</dbReference>
<evidence type="ECO:0000256" key="5">
    <source>
        <dbReference type="HAMAP-Rule" id="MF_01367"/>
    </source>
</evidence>
<evidence type="ECO:0000256" key="3">
    <source>
        <dbReference type="ARBA" id="ARBA00022980"/>
    </source>
</evidence>
<name>A0A263BQQ5_9BACI</name>
<reference evidence="8 9" key="2">
    <citation type="submission" date="2017-09" db="EMBL/GenBank/DDBJ databases">
        <title>Bacillus patelloidae sp. nov., isolated from the intestinal tract of a marine limpet.</title>
        <authorList>
            <person name="Liu R."/>
            <person name="Dong C."/>
            <person name="Shao Z."/>
        </authorList>
    </citation>
    <scope>NUCLEOTIDE SEQUENCE [LARGE SCALE GENOMIC DNA]</scope>
    <source>
        <strain evidence="8 9">SA5d-4</strain>
    </source>
</reference>
<dbReference type="NCBIfam" id="TIGR01067">
    <property type="entry name" value="rplN_bact"/>
    <property type="match status" value="1"/>
</dbReference>
<evidence type="ECO:0000256" key="1">
    <source>
        <dbReference type="ARBA" id="ARBA00022730"/>
    </source>
</evidence>
<dbReference type="InterPro" id="IPR005745">
    <property type="entry name" value="Ribosomal_uL14_bac-type"/>
</dbReference>